<keyword evidence="1" id="KW-0282">Flagellum</keyword>
<name>A0A917EA35_9HYPH</name>
<dbReference type="Pfam" id="PF06748">
    <property type="entry name" value="DUF1217"/>
    <property type="match status" value="2"/>
</dbReference>
<organism evidence="1 2">
    <name type="scientific">Aureimonas endophytica</name>
    <dbReference type="NCBI Taxonomy" id="2027858"/>
    <lineage>
        <taxon>Bacteria</taxon>
        <taxon>Pseudomonadati</taxon>
        <taxon>Pseudomonadota</taxon>
        <taxon>Alphaproteobacteria</taxon>
        <taxon>Hyphomicrobiales</taxon>
        <taxon>Aurantimonadaceae</taxon>
        <taxon>Aureimonas</taxon>
    </lineage>
</organism>
<sequence length="736" mass="80709">MVSTLLGYRHYATDITKSMHRIEAMGSNKKDADYYAANIGKVKSVDDFLKNTRLYIYAMKAYGLEDQIASKGMMRKVLLSDISDPNSFANKLADKKYRTIAAAFNFPVLSDDKKKDAQTSTQEKRVVDSYDERRIRQGVEAARKTNYYQATIRTIGSVDELLDNSVLFDVVVSSIGADPTLVSKDYVKQALMGQLPATPALTNPKWLTLSQKFNFASMVNGVLLPGQPAQGASFVNETVYNYNVATDNNTNPAAAAFNTGYFTSQVVAGQSMTVDQLIDDKRLFEYVATAFGFDPSLELPEYFKAILSSDPSIGPANAYTRMMSDPKTTAARKEQFTHLRDVFNFDAHGNSKAGGAQTASQQQQLTEAYFKNYTAVTTSKDAKQTSSFKYLMLKINSVTDLLAANGPWGHDALNYALKAFDIDPKTTTLYEVRRVLTSDLSDPKSFVNKLKDERFVKFAAAFNFDGEGKAASPLLVQSTAAQAATGTKYKASFGEKPNKAQLDLIKTDTKAYLEAIQTLTSLDDFLADKKTLNYALKAYGLADKKLSITDIRKILTSDLGDRKSFAYSGEGETYVKFAQAFNFDPAGRITRETSDSQSGAAKLTTHNKFLLQALETKASEDGQEGVRLALYFRRMVPEVTSLTGILADKALMKVVMAALSLPDSFAQIGTDKQTALLERKLKLEDFKDPKKLDKFIARFSALYDVHNGAATTGASPILSLFNGGGAAAGGGLLSYL</sequence>
<gene>
    <name evidence="1" type="ORF">GCM10011390_36400</name>
</gene>
<evidence type="ECO:0000313" key="2">
    <source>
        <dbReference type="Proteomes" id="UP000644699"/>
    </source>
</evidence>
<dbReference type="Gene3D" id="1.10.3700.10">
    <property type="entry name" value="AGR C 984p-like"/>
    <property type="match status" value="3"/>
</dbReference>
<proteinExistence type="predicted"/>
<evidence type="ECO:0000313" key="1">
    <source>
        <dbReference type="EMBL" id="GGE13969.1"/>
    </source>
</evidence>
<accession>A0A917EA35</accession>
<comment type="caution">
    <text evidence="1">The sequence shown here is derived from an EMBL/GenBank/DDBJ whole genome shotgun (WGS) entry which is preliminary data.</text>
</comment>
<dbReference type="AlphaFoldDB" id="A0A917EA35"/>
<keyword evidence="2" id="KW-1185">Reference proteome</keyword>
<dbReference type="EMBL" id="BMIQ01000006">
    <property type="protein sequence ID" value="GGE13969.1"/>
    <property type="molecule type" value="Genomic_DNA"/>
</dbReference>
<dbReference type="InterPro" id="IPR010626">
    <property type="entry name" value="DUF1217"/>
</dbReference>
<reference evidence="1" key="2">
    <citation type="submission" date="2020-09" db="EMBL/GenBank/DDBJ databases">
        <authorList>
            <person name="Sun Q."/>
            <person name="Zhou Y."/>
        </authorList>
    </citation>
    <scope>NUCLEOTIDE SEQUENCE</scope>
    <source>
        <strain evidence="1">CGMCC 1.15367</strain>
    </source>
</reference>
<dbReference type="SUPFAM" id="SSF158837">
    <property type="entry name" value="AGR C 984p-like"/>
    <property type="match status" value="5"/>
</dbReference>
<keyword evidence="1" id="KW-0966">Cell projection</keyword>
<dbReference type="RefSeq" id="WP_188911026.1">
    <property type="nucleotide sequence ID" value="NZ_BMIQ01000006.1"/>
</dbReference>
<keyword evidence="1" id="KW-0969">Cilium</keyword>
<dbReference type="Proteomes" id="UP000644699">
    <property type="component" value="Unassembled WGS sequence"/>
</dbReference>
<protein>
    <submittedName>
        <fullName evidence="1">Flagella associated protein</fullName>
    </submittedName>
</protein>
<reference evidence="1" key="1">
    <citation type="journal article" date="2014" name="Int. J. Syst. Evol. Microbiol.">
        <title>Complete genome sequence of Corynebacterium casei LMG S-19264T (=DSM 44701T), isolated from a smear-ripened cheese.</title>
        <authorList>
            <consortium name="US DOE Joint Genome Institute (JGI-PGF)"/>
            <person name="Walter F."/>
            <person name="Albersmeier A."/>
            <person name="Kalinowski J."/>
            <person name="Ruckert C."/>
        </authorList>
    </citation>
    <scope>NUCLEOTIDE SEQUENCE</scope>
    <source>
        <strain evidence="1">CGMCC 1.15367</strain>
    </source>
</reference>
<dbReference type="InterPro" id="IPR023157">
    <property type="entry name" value="AGR-C-984p-like_sf"/>
</dbReference>